<reference evidence="2" key="1">
    <citation type="submission" date="2019-08" db="EMBL/GenBank/DDBJ databases">
        <authorList>
            <person name="Kucharzyk K."/>
            <person name="Murdoch R.W."/>
            <person name="Higgins S."/>
            <person name="Loffler F."/>
        </authorList>
    </citation>
    <scope>NUCLEOTIDE SEQUENCE</scope>
</reference>
<feature type="compositionally biased region" description="Basic and acidic residues" evidence="1">
    <location>
        <begin position="114"/>
        <end position="131"/>
    </location>
</feature>
<proteinExistence type="predicted"/>
<comment type="caution">
    <text evidence="2">The sequence shown here is derived from an EMBL/GenBank/DDBJ whole genome shotgun (WGS) entry which is preliminary data.</text>
</comment>
<feature type="compositionally biased region" description="Basic and acidic residues" evidence="1">
    <location>
        <begin position="20"/>
        <end position="39"/>
    </location>
</feature>
<dbReference type="EMBL" id="VSSQ01003417">
    <property type="protein sequence ID" value="MPM20589.1"/>
    <property type="molecule type" value="Genomic_DNA"/>
</dbReference>
<feature type="compositionally biased region" description="Basic and acidic residues" evidence="1">
    <location>
        <begin position="68"/>
        <end position="77"/>
    </location>
</feature>
<name>A0A644XWW6_9ZZZZ</name>
<evidence type="ECO:0000256" key="1">
    <source>
        <dbReference type="SAM" id="MobiDB-lite"/>
    </source>
</evidence>
<feature type="region of interest" description="Disordered" evidence="1">
    <location>
        <begin position="114"/>
        <end position="158"/>
    </location>
</feature>
<feature type="compositionally biased region" description="Basic and acidic residues" evidence="1">
    <location>
        <begin position="149"/>
        <end position="158"/>
    </location>
</feature>
<dbReference type="AlphaFoldDB" id="A0A644XWW6"/>
<accession>A0A644XWW6</accession>
<evidence type="ECO:0000313" key="2">
    <source>
        <dbReference type="EMBL" id="MPM20589.1"/>
    </source>
</evidence>
<sequence length="208" mass="24288">MAADHRRHLHQIVAVHLGQRDHRCAQRAEGHGRGVGDQRKARRRQRREAQTDQDRRRHRHRRAKARSAFKESAKAEGDQQQLDAAVFGNARERILQHLEATVLLGELMQKDDVQHNPADRQQAREATEQRRPPRHVGRHAVGKNRHHQRGDQPHACGDMRLDVKKPQRREHHHHGYCREQGGDHHVPDRIVDLLPNHLTCPFYKKASR</sequence>
<gene>
    <name evidence="2" type="ORF">SDC9_67020</name>
</gene>
<organism evidence="2">
    <name type="scientific">bioreactor metagenome</name>
    <dbReference type="NCBI Taxonomy" id="1076179"/>
    <lineage>
        <taxon>unclassified sequences</taxon>
        <taxon>metagenomes</taxon>
        <taxon>ecological metagenomes</taxon>
    </lineage>
</organism>
<feature type="compositionally biased region" description="Basic residues" evidence="1">
    <location>
        <begin position="132"/>
        <end position="148"/>
    </location>
</feature>
<protein>
    <submittedName>
        <fullName evidence="2">Uncharacterized protein</fullName>
    </submittedName>
</protein>
<feature type="region of interest" description="Disordered" evidence="1">
    <location>
        <begin position="20"/>
        <end position="80"/>
    </location>
</feature>
<feature type="compositionally biased region" description="Basic residues" evidence="1">
    <location>
        <begin position="56"/>
        <end position="67"/>
    </location>
</feature>